<dbReference type="EMBL" id="GBXM01103977">
    <property type="protein sequence ID" value="JAH04600.1"/>
    <property type="molecule type" value="Transcribed_RNA"/>
</dbReference>
<sequence length="44" mass="4877">MSKEDSGRHPAGHMLTKRGKDMVCCPPDQYLLKHSYTAESGSLI</sequence>
<feature type="region of interest" description="Disordered" evidence="1">
    <location>
        <begin position="1"/>
        <end position="20"/>
    </location>
</feature>
<reference evidence="2" key="1">
    <citation type="submission" date="2014-11" db="EMBL/GenBank/DDBJ databases">
        <authorList>
            <person name="Amaro Gonzalez C."/>
        </authorList>
    </citation>
    <scope>NUCLEOTIDE SEQUENCE</scope>
</reference>
<evidence type="ECO:0000313" key="2">
    <source>
        <dbReference type="EMBL" id="JAH04600.1"/>
    </source>
</evidence>
<accession>A0A0E9PKI1</accession>
<dbReference type="AlphaFoldDB" id="A0A0E9PKI1"/>
<protein>
    <submittedName>
        <fullName evidence="2">Uncharacterized protein</fullName>
    </submittedName>
</protein>
<name>A0A0E9PKI1_ANGAN</name>
<proteinExistence type="predicted"/>
<evidence type="ECO:0000256" key="1">
    <source>
        <dbReference type="SAM" id="MobiDB-lite"/>
    </source>
</evidence>
<reference evidence="2" key="2">
    <citation type="journal article" date="2015" name="Fish Shellfish Immunol.">
        <title>Early steps in the European eel (Anguilla anguilla)-Vibrio vulnificus interaction in the gills: Role of the RtxA13 toxin.</title>
        <authorList>
            <person name="Callol A."/>
            <person name="Pajuelo D."/>
            <person name="Ebbesson L."/>
            <person name="Teles M."/>
            <person name="MacKenzie S."/>
            <person name="Amaro C."/>
        </authorList>
    </citation>
    <scope>NUCLEOTIDE SEQUENCE</scope>
</reference>
<organism evidence="2">
    <name type="scientific">Anguilla anguilla</name>
    <name type="common">European freshwater eel</name>
    <name type="synonym">Muraena anguilla</name>
    <dbReference type="NCBI Taxonomy" id="7936"/>
    <lineage>
        <taxon>Eukaryota</taxon>
        <taxon>Metazoa</taxon>
        <taxon>Chordata</taxon>
        <taxon>Craniata</taxon>
        <taxon>Vertebrata</taxon>
        <taxon>Euteleostomi</taxon>
        <taxon>Actinopterygii</taxon>
        <taxon>Neopterygii</taxon>
        <taxon>Teleostei</taxon>
        <taxon>Anguilliformes</taxon>
        <taxon>Anguillidae</taxon>
        <taxon>Anguilla</taxon>
    </lineage>
</organism>